<dbReference type="InterPro" id="IPR001387">
    <property type="entry name" value="Cro/C1-type_HTH"/>
</dbReference>
<dbReference type="STRING" id="1330534.L323_09820"/>
<dbReference type="PROSITE" id="PS50943">
    <property type="entry name" value="HTH_CROC1"/>
    <property type="match status" value="1"/>
</dbReference>
<evidence type="ECO:0000313" key="3">
    <source>
        <dbReference type="EMBL" id="EPR11943.1"/>
    </source>
</evidence>
<dbReference type="PANTHER" id="PTHR46558">
    <property type="entry name" value="TRACRIPTIONAL REGULATORY PROTEIN-RELATED-RELATED"/>
    <property type="match status" value="1"/>
</dbReference>
<dbReference type="InterPro" id="IPR010982">
    <property type="entry name" value="Lambda_DNA-bd_dom_sf"/>
</dbReference>
<keyword evidence="1" id="KW-0238">DNA-binding</keyword>
<protein>
    <submittedName>
        <fullName evidence="3">XRE family transcriptional regulator</fullName>
    </submittedName>
</protein>
<dbReference type="PATRIC" id="fig|1330534.3.peg.1961"/>
<name>U4R162_9FIRM</name>
<evidence type="ECO:0000259" key="2">
    <source>
        <dbReference type="PROSITE" id="PS50943"/>
    </source>
</evidence>
<dbReference type="OrthoDB" id="1739538at2"/>
<dbReference type="GO" id="GO:0003677">
    <property type="term" value="F:DNA binding"/>
    <property type="evidence" value="ECO:0007669"/>
    <property type="project" value="UniProtKB-KW"/>
</dbReference>
<dbReference type="Pfam" id="PF01381">
    <property type="entry name" value="HTH_3"/>
    <property type="match status" value="1"/>
</dbReference>
<dbReference type="RefSeq" id="WP_020815497.1">
    <property type="nucleotide sequence ID" value="NZ_ATAY01000031.1"/>
</dbReference>
<evidence type="ECO:0000313" key="4">
    <source>
        <dbReference type="Proteomes" id="UP000016860"/>
    </source>
</evidence>
<dbReference type="AlphaFoldDB" id="U4R162"/>
<dbReference type="EMBL" id="ATAY01000031">
    <property type="protein sequence ID" value="EPR11943.1"/>
    <property type="molecule type" value="Genomic_DNA"/>
</dbReference>
<sequence>MKFNEILKNLRYDIDLNQKELANKLNINPATYRNYENGNREPDFETLISISKFFNVSTDFLLGQSDIRNYESFSQKKLEEPEIPDDEKQLLNSYRKLSSELKAEIRGEIKGILRTSQEQSASLESESSINKKII</sequence>
<proteinExistence type="predicted"/>
<comment type="caution">
    <text evidence="3">The sequence shown here is derived from an EMBL/GenBank/DDBJ whole genome shotgun (WGS) entry which is preliminary data.</text>
</comment>
<accession>U4R162</accession>
<dbReference type="SMART" id="SM00530">
    <property type="entry name" value="HTH_XRE"/>
    <property type="match status" value="1"/>
</dbReference>
<dbReference type="Gene3D" id="1.10.260.40">
    <property type="entry name" value="lambda repressor-like DNA-binding domains"/>
    <property type="match status" value="1"/>
</dbReference>
<dbReference type="Proteomes" id="UP000016860">
    <property type="component" value="Unassembled WGS sequence"/>
</dbReference>
<dbReference type="CDD" id="cd00093">
    <property type="entry name" value="HTH_XRE"/>
    <property type="match status" value="1"/>
</dbReference>
<gene>
    <name evidence="3" type="ORF">L323_09820</name>
</gene>
<evidence type="ECO:0000256" key="1">
    <source>
        <dbReference type="ARBA" id="ARBA00023125"/>
    </source>
</evidence>
<dbReference type="PANTHER" id="PTHR46558:SF11">
    <property type="entry name" value="HTH-TYPE TRANSCRIPTIONAL REGULATOR XRE"/>
    <property type="match status" value="1"/>
</dbReference>
<reference evidence="3 4" key="1">
    <citation type="journal article" date="2013" name="Genome Announc.">
        <title>Draft Genome Sequence of the Cellulolytic Bacterium Clostridium papyrosolvens C7 (ATCC 700395).</title>
        <authorList>
            <person name="Zepeda V."/>
            <person name="Dassa B."/>
            <person name="Borovok I."/>
            <person name="Lamed R."/>
            <person name="Bayer E.A."/>
            <person name="Cate J.H."/>
        </authorList>
    </citation>
    <scope>NUCLEOTIDE SEQUENCE [LARGE SCALE GENOMIC DNA]</scope>
    <source>
        <strain evidence="3 4">C7</strain>
    </source>
</reference>
<feature type="domain" description="HTH cro/C1-type" evidence="2">
    <location>
        <begin position="7"/>
        <end position="61"/>
    </location>
</feature>
<dbReference type="SUPFAM" id="SSF47413">
    <property type="entry name" value="lambda repressor-like DNA-binding domains"/>
    <property type="match status" value="1"/>
</dbReference>
<organism evidence="3 4">
    <name type="scientific">Ruminiclostridium papyrosolvens C7</name>
    <dbReference type="NCBI Taxonomy" id="1330534"/>
    <lineage>
        <taxon>Bacteria</taxon>
        <taxon>Bacillati</taxon>
        <taxon>Bacillota</taxon>
        <taxon>Clostridia</taxon>
        <taxon>Eubacteriales</taxon>
        <taxon>Oscillospiraceae</taxon>
        <taxon>Ruminiclostridium</taxon>
    </lineage>
</organism>